<dbReference type="InterPro" id="IPR001387">
    <property type="entry name" value="Cro/C1-type_HTH"/>
</dbReference>
<comment type="caution">
    <text evidence="2">The sequence shown here is derived from an EMBL/GenBank/DDBJ whole genome shotgun (WGS) entry which is preliminary data.</text>
</comment>
<dbReference type="PANTHER" id="PTHR40455:SF1">
    <property type="entry name" value="ANTITOXIN HIGA"/>
    <property type="match status" value="1"/>
</dbReference>
<reference evidence="2" key="1">
    <citation type="journal article" date="2017" name="Appl. Environ. Microbiol.">
        <title>Molecular characterization of an Endozoicomonas-like organism causing infection in king scallop Pecten maximus L.</title>
        <authorList>
            <person name="Cano I."/>
            <person name="van Aerle R."/>
            <person name="Ross S."/>
            <person name="Verner-Jeffreys D.W."/>
            <person name="Paley R.K."/>
            <person name="Rimmer G."/>
            <person name="Ryder D."/>
            <person name="Hooper P."/>
            <person name="Stone D."/>
            <person name="Feist S.W."/>
        </authorList>
    </citation>
    <scope>NUCLEOTIDE SEQUENCE</scope>
</reference>
<protein>
    <submittedName>
        <fullName evidence="2">Antitoxin HigA</fullName>
    </submittedName>
</protein>
<dbReference type="PANTHER" id="PTHR40455">
    <property type="entry name" value="ANTITOXIN HIGA"/>
    <property type="match status" value="1"/>
</dbReference>
<dbReference type="AlphaFoldDB" id="A0A2H9T9L6"/>
<feature type="domain" description="HTH cro/C1-type" evidence="1">
    <location>
        <begin position="92"/>
        <end position="144"/>
    </location>
</feature>
<dbReference type="SUPFAM" id="SSF47413">
    <property type="entry name" value="lambda repressor-like DNA-binding domains"/>
    <property type="match status" value="1"/>
</dbReference>
<dbReference type="EMBL" id="NSIT01000042">
    <property type="protein sequence ID" value="PJE79889.1"/>
    <property type="molecule type" value="Genomic_DNA"/>
</dbReference>
<dbReference type="InterPro" id="IPR010982">
    <property type="entry name" value="Lambda_DNA-bd_dom_sf"/>
</dbReference>
<dbReference type="InterPro" id="IPR039060">
    <property type="entry name" value="Antitox_HigA"/>
</dbReference>
<dbReference type="CDD" id="cd00093">
    <property type="entry name" value="HTH_XRE"/>
    <property type="match status" value="1"/>
</dbReference>
<accession>A0A2H9T9L6</accession>
<organism evidence="2">
    <name type="scientific">invertebrate metagenome</name>
    <dbReference type="NCBI Taxonomy" id="1711999"/>
    <lineage>
        <taxon>unclassified sequences</taxon>
        <taxon>metagenomes</taxon>
        <taxon>organismal metagenomes</taxon>
    </lineage>
</organism>
<evidence type="ECO:0000259" key="1">
    <source>
        <dbReference type="PROSITE" id="PS50943"/>
    </source>
</evidence>
<dbReference type="PROSITE" id="PS50943">
    <property type="entry name" value="HTH_CROC1"/>
    <property type="match status" value="1"/>
</dbReference>
<name>A0A2H9T9L6_9ZZZZ</name>
<sequence>MSLNNPEQLSELTRRFTHLLEVAPCLAPIYDESAYQAALDTIEALLQSVGDNPEDPRHLLVEMIRHQTEAYEYRTHPILSLWDQHEGIIALLKTLMRQHHLKQSELPEIGSQGVVSEVLSGKRSLNLVQVQKLAERFGLEPGLFMPAGETH</sequence>
<dbReference type="SMART" id="SM00530">
    <property type="entry name" value="HTH_XRE"/>
    <property type="match status" value="1"/>
</dbReference>
<dbReference type="GO" id="GO:0006355">
    <property type="term" value="P:regulation of DNA-templated transcription"/>
    <property type="evidence" value="ECO:0007669"/>
    <property type="project" value="InterPro"/>
</dbReference>
<evidence type="ECO:0000313" key="2">
    <source>
        <dbReference type="EMBL" id="PJE79889.1"/>
    </source>
</evidence>
<proteinExistence type="predicted"/>
<dbReference type="GO" id="GO:0001046">
    <property type="term" value="F:core promoter sequence-specific DNA binding"/>
    <property type="evidence" value="ECO:0007669"/>
    <property type="project" value="TreeGrafter"/>
</dbReference>
<gene>
    <name evidence="2" type="primary">higA</name>
    <name evidence="2" type="ORF">CI610_01113</name>
</gene>